<dbReference type="AlphaFoldDB" id="H6RJW9"/>
<name>H6RJW9_BLASD</name>
<dbReference type="KEGG" id="bsd:BLASA_2750"/>
<dbReference type="STRING" id="1146883.BLASA_2750"/>
<evidence type="ECO:0000313" key="1">
    <source>
        <dbReference type="EMBL" id="CCG03622.1"/>
    </source>
</evidence>
<organism evidence="1 2">
    <name type="scientific">Blastococcus saxobsidens (strain DD2)</name>
    <dbReference type="NCBI Taxonomy" id="1146883"/>
    <lineage>
        <taxon>Bacteria</taxon>
        <taxon>Bacillati</taxon>
        <taxon>Actinomycetota</taxon>
        <taxon>Actinomycetes</taxon>
        <taxon>Geodermatophilales</taxon>
        <taxon>Geodermatophilaceae</taxon>
        <taxon>Blastococcus</taxon>
    </lineage>
</organism>
<accession>H6RJW9</accession>
<dbReference type="EMBL" id="FO117623">
    <property type="protein sequence ID" value="CCG03622.1"/>
    <property type="molecule type" value="Genomic_DNA"/>
</dbReference>
<dbReference type="RefSeq" id="WP_014376505.1">
    <property type="nucleotide sequence ID" value="NC_016943.1"/>
</dbReference>
<dbReference type="HOGENOM" id="CLU_1632177_0_0_11"/>
<reference evidence="1 2" key="1">
    <citation type="journal article" date="2012" name="J. Bacteriol.">
        <title>Genome Sequence of Blastococcus saxobsidens DD2, a Stone-Inhabiting Bacterium.</title>
        <authorList>
            <person name="Chouaia B."/>
            <person name="Crotti E."/>
            <person name="Brusetti L."/>
            <person name="Daffonchio D."/>
            <person name="Essoussi I."/>
            <person name="Nouioui I."/>
            <person name="Sbissi I."/>
            <person name="Ghodhbane-Gtari F."/>
            <person name="Gtari M."/>
            <person name="Vacherie B."/>
            <person name="Barbe V."/>
            <person name="Medigue C."/>
            <person name="Gury J."/>
            <person name="Pujic P."/>
            <person name="Normand P."/>
        </authorList>
    </citation>
    <scope>NUCLEOTIDE SEQUENCE [LARGE SCALE GENOMIC DNA]</scope>
    <source>
        <strain evidence="1 2">DD2</strain>
    </source>
</reference>
<gene>
    <name evidence="1" type="ordered locus">BLASA_2750</name>
</gene>
<dbReference type="Proteomes" id="UP000007517">
    <property type="component" value="Chromosome"/>
</dbReference>
<protein>
    <submittedName>
        <fullName evidence="1">Uncharacterized protein</fullName>
    </submittedName>
</protein>
<sequence>MTATTPTVEIYWPASLSADPALDAVAELERAGLDVECRVQPVRRSADLSVVVLLCGSVVGPFLKTVFERLAGDTYAALQSWVQRLLGRERDGVGRAPASVIFESESTGAQFVFTPGLPDEAFRQALALDPGEEPGRWVWDPQERAWLRFEPRTGAPAREGTP</sequence>
<reference evidence="2" key="2">
    <citation type="submission" date="2012-02" db="EMBL/GenBank/DDBJ databases">
        <title>Complete genome sequence of Blastococcus saxobsidens strain DD2.</title>
        <authorList>
            <person name="Genoscope."/>
        </authorList>
    </citation>
    <scope>NUCLEOTIDE SEQUENCE [LARGE SCALE GENOMIC DNA]</scope>
    <source>
        <strain evidence="2">DD2</strain>
    </source>
</reference>
<evidence type="ECO:0000313" key="2">
    <source>
        <dbReference type="Proteomes" id="UP000007517"/>
    </source>
</evidence>
<dbReference type="OrthoDB" id="4142703at2"/>
<keyword evidence="2" id="KW-1185">Reference proteome</keyword>
<proteinExistence type="predicted"/>